<accession>A0A177WM00</accession>
<dbReference type="AlphaFoldDB" id="A0A177WM00"/>
<evidence type="ECO:0000313" key="2">
    <source>
        <dbReference type="Proteomes" id="UP000077115"/>
    </source>
</evidence>
<sequence>MASTAFGLLSPQTPVRARTLSQLQAPIPSIDIKCVLPLSPIGLVAGNEHCFKAQTHAEPAFGQCDHSTNRSRDKPQDNYLITLSVGDFLTFQHFCCKVFTLRIYCFSFFKQHDLPQTIEWYLHLRFPFMGNNRVMLTIDSICGVLDRSDITLKVA</sequence>
<reference evidence="1 2" key="2">
    <citation type="submission" date="2016-05" db="EMBL/GenBank/DDBJ databases">
        <title>Lineage-specific infection strategies underlie the spectrum of fungal disease in amphibians.</title>
        <authorList>
            <person name="Cuomo C.A."/>
            <person name="Farrer R.A."/>
            <person name="James T."/>
            <person name="Longcore J."/>
            <person name="Birren B."/>
        </authorList>
    </citation>
    <scope>NUCLEOTIDE SEQUENCE [LARGE SCALE GENOMIC DNA]</scope>
    <source>
        <strain evidence="1 2">JEL423</strain>
    </source>
</reference>
<name>A0A177WM00_BATDL</name>
<protein>
    <submittedName>
        <fullName evidence="1">Uncharacterized protein</fullName>
    </submittedName>
</protein>
<gene>
    <name evidence="1" type="ORF">BDEG_24150</name>
</gene>
<dbReference type="VEuPathDB" id="FungiDB:BDEG_24150"/>
<dbReference type="EMBL" id="DS022304">
    <property type="protein sequence ID" value="OAJ40411.1"/>
    <property type="molecule type" value="Genomic_DNA"/>
</dbReference>
<organism evidence="1 2">
    <name type="scientific">Batrachochytrium dendrobatidis (strain JEL423)</name>
    <dbReference type="NCBI Taxonomy" id="403673"/>
    <lineage>
        <taxon>Eukaryota</taxon>
        <taxon>Fungi</taxon>
        <taxon>Fungi incertae sedis</taxon>
        <taxon>Chytridiomycota</taxon>
        <taxon>Chytridiomycota incertae sedis</taxon>
        <taxon>Chytridiomycetes</taxon>
        <taxon>Rhizophydiales</taxon>
        <taxon>Rhizophydiales incertae sedis</taxon>
        <taxon>Batrachochytrium</taxon>
    </lineage>
</organism>
<evidence type="ECO:0000313" key="1">
    <source>
        <dbReference type="EMBL" id="OAJ40411.1"/>
    </source>
</evidence>
<proteinExistence type="predicted"/>
<reference evidence="1 2" key="1">
    <citation type="submission" date="2006-10" db="EMBL/GenBank/DDBJ databases">
        <title>The Genome Sequence of Batrachochytrium dendrobatidis JEL423.</title>
        <authorList>
            <consortium name="The Broad Institute Genome Sequencing Platform"/>
            <person name="Birren B."/>
            <person name="Lander E."/>
            <person name="Galagan J."/>
            <person name="Cuomo C."/>
            <person name="Devon K."/>
            <person name="Jaffe D."/>
            <person name="Butler J."/>
            <person name="Alvarez P."/>
            <person name="Gnerre S."/>
            <person name="Grabherr M."/>
            <person name="Kleber M."/>
            <person name="Mauceli E."/>
            <person name="Brockman W."/>
            <person name="Young S."/>
            <person name="LaButti K."/>
            <person name="Sykes S."/>
            <person name="DeCaprio D."/>
            <person name="Crawford M."/>
            <person name="Koehrsen M."/>
            <person name="Engels R."/>
            <person name="Montgomery P."/>
            <person name="Pearson M."/>
            <person name="Howarth C."/>
            <person name="Larson L."/>
            <person name="White J."/>
            <person name="O'Leary S."/>
            <person name="Kodira C."/>
            <person name="Zeng Q."/>
            <person name="Yandava C."/>
            <person name="Alvarado L."/>
            <person name="Longcore J."/>
            <person name="James T."/>
        </authorList>
    </citation>
    <scope>NUCLEOTIDE SEQUENCE [LARGE SCALE GENOMIC DNA]</scope>
    <source>
        <strain evidence="1 2">JEL423</strain>
    </source>
</reference>
<dbReference type="Proteomes" id="UP000077115">
    <property type="component" value="Unassembled WGS sequence"/>
</dbReference>